<name>A0A2A4APC7_9CORY</name>
<reference evidence="2 3" key="1">
    <citation type="submission" date="2017-09" db="EMBL/GenBank/DDBJ databases">
        <title>Draft Genome Sequence of Corynebacterium accolens AH4003.</title>
        <authorList>
            <person name="Chen Y."/>
            <person name="Oosthuysen W.F."/>
            <person name="Kelley S."/>
            <person name="Horswill A."/>
        </authorList>
    </citation>
    <scope>NUCLEOTIDE SEQUENCE [LARGE SCALE GENOMIC DNA]</scope>
    <source>
        <strain evidence="2 3">AH4003</strain>
    </source>
</reference>
<gene>
    <name evidence="2" type="primary">eccB</name>
    <name evidence="2" type="ORF">COM45_00960</name>
</gene>
<keyword evidence="1" id="KW-0812">Transmembrane</keyword>
<dbReference type="InterPro" id="IPR007795">
    <property type="entry name" value="T7SS_EccB"/>
</dbReference>
<protein>
    <submittedName>
        <fullName evidence="2">Type VII secretion protein EccB</fullName>
    </submittedName>
</protein>
<dbReference type="EMBL" id="NWBP01000001">
    <property type="protein sequence ID" value="PCC84018.1"/>
    <property type="molecule type" value="Genomic_DNA"/>
</dbReference>
<proteinExistence type="predicted"/>
<dbReference type="InterPro" id="IPR044857">
    <property type="entry name" value="T7SS_EccB_R1"/>
</dbReference>
<evidence type="ECO:0000256" key="1">
    <source>
        <dbReference type="SAM" id="Phobius"/>
    </source>
</evidence>
<keyword evidence="1" id="KW-0472">Membrane</keyword>
<dbReference type="NCBIfam" id="TIGR03919">
    <property type="entry name" value="T7SS_EccB"/>
    <property type="match status" value="1"/>
</dbReference>
<dbReference type="AlphaFoldDB" id="A0A2A4APC7"/>
<keyword evidence="1" id="KW-1133">Transmembrane helix</keyword>
<dbReference type="Proteomes" id="UP000218690">
    <property type="component" value="Unassembled WGS sequence"/>
</dbReference>
<accession>A0A2A4APC7</accession>
<feature type="transmembrane region" description="Helical" evidence="1">
    <location>
        <begin position="44"/>
        <end position="65"/>
    </location>
</feature>
<dbReference type="PANTHER" id="PTHR40765:SF2">
    <property type="entry name" value="ESX-2 SECRETION SYSTEM ATPASE ECCB2"/>
    <property type="match status" value="1"/>
</dbReference>
<dbReference type="GO" id="GO:0005576">
    <property type="term" value="C:extracellular region"/>
    <property type="evidence" value="ECO:0007669"/>
    <property type="project" value="TreeGrafter"/>
</dbReference>
<dbReference type="Pfam" id="PF05108">
    <property type="entry name" value="T7SS_ESX1_EccB"/>
    <property type="match status" value="2"/>
</dbReference>
<organism evidence="2 3">
    <name type="scientific">Corynebacterium accolens</name>
    <dbReference type="NCBI Taxonomy" id="38284"/>
    <lineage>
        <taxon>Bacteria</taxon>
        <taxon>Bacillati</taxon>
        <taxon>Actinomycetota</taxon>
        <taxon>Actinomycetes</taxon>
        <taxon>Mycobacteriales</taxon>
        <taxon>Corynebacteriaceae</taxon>
        <taxon>Corynebacterium</taxon>
    </lineage>
</organism>
<comment type="caution">
    <text evidence="2">The sequence shown here is derived from an EMBL/GenBank/DDBJ whole genome shotgun (WGS) entry which is preliminary data.</text>
</comment>
<evidence type="ECO:0000313" key="2">
    <source>
        <dbReference type="EMBL" id="PCC84018.1"/>
    </source>
</evidence>
<sequence>MSRPMPTTKAQVSGHKFLQRRVEHGLVLGDIRMIHDPLASRRRALIFGIIAVSFLAIGSGMLAWLQPNPNPGDAPIVRSQEGQLFVLVNESYHPVSNLASARLIAGEPAAPQAMGNEFLSNARLGTPLGIADAPDYLADPATPAQGWAACYAAAADEDKENPTTIDGEGSRPGETVVLANAKVEHLRSAEAALVSTGGKEWLLTSAGRVELPSAASTQGRVLRRGIGVRDDSYVWQIPEELLNAYAELPPLRFPEQTPQILDTGDDLWVRVGTGEEQGVASITPTQAEMLAGMGASRESVDGAEVAALSDAALPFNLPANSYDFLSPGRGWLCADELGATVLSPAVEATVSIAGKATADRFAGLEAGGVGVDSGHGFHVVSATGIRHSVAQGALVEALGTTTQAKVPWEILRLLPEGSPLDRESALASQGSDEGTE</sequence>
<dbReference type="Gene3D" id="3.30.2390.20">
    <property type="entry name" value="Type VII secretion system EccB, repeat 1 domain"/>
    <property type="match status" value="1"/>
</dbReference>
<evidence type="ECO:0000313" key="3">
    <source>
        <dbReference type="Proteomes" id="UP000218690"/>
    </source>
</evidence>
<dbReference type="PANTHER" id="PTHR40765">
    <property type="entry name" value="ESX-2 SECRETION SYSTEM ATPASE ECCB2"/>
    <property type="match status" value="1"/>
</dbReference>